<sequence length="275" mass="30282">MSKIVNSTVSQAAIVMMVIEIIICLVLPVALAVWIIQRRSHPKKGATPVFFIGMAIFILFAGILEGPFRGIARQFQHTPWLYALYGALLAGVFEEVGRWFGFKWIQRRIPQKAKTPETPFLYGLGHGGLEMMLGGGLAMFSNVLFATTINSGALAKLMTKTPASARSGIITAVKQLTGMSGWTVSLSLLERLLALTIQIALSLVVWLIVVNRKQWFWMLLPVGLHAFIDFPAGLSQAGALSLTVTELLLVAQTVIVVAFVYWLWRREKPRSTVSA</sequence>
<dbReference type="InterPro" id="IPR011397">
    <property type="entry name" value="YhfC"/>
</dbReference>
<feature type="transmembrane region" description="Helical" evidence="1">
    <location>
        <begin position="192"/>
        <end position="209"/>
    </location>
</feature>
<dbReference type="AlphaFoldDB" id="A0A0R1ERG8"/>
<evidence type="ECO:0000256" key="1">
    <source>
        <dbReference type="SAM" id="Phobius"/>
    </source>
</evidence>
<feature type="transmembrane region" description="Helical" evidence="1">
    <location>
        <begin position="120"/>
        <end position="140"/>
    </location>
</feature>
<protein>
    <submittedName>
        <fullName evidence="2">Membrane protein</fullName>
    </submittedName>
</protein>
<dbReference type="EMBL" id="AZCT01000012">
    <property type="protein sequence ID" value="KRK11928.1"/>
    <property type="molecule type" value="Genomic_DNA"/>
</dbReference>
<dbReference type="RefSeq" id="WP_010492238.1">
    <property type="nucleotide sequence ID" value="NZ_AZCT01000012.1"/>
</dbReference>
<proteinExistence type="predicted"/>
<organism evidence="2 3">
    <name type="scientific">Lacticaseibacillus zeae DSM 20178 = KCTC 3804</name>
    <dbReference type="NCBI Taxonomy" id="1423816"/>
    <lineage>
        <taxon>Bacteria</taxon>
        <taxon>Bacillati</taxon>
        <taxon>Bacillota</taxon>
        <taxon>Bacilli</taxon>
        <taxon>Lactobacillales</taxon>
        <taxon>Lactobacillaceae</taxon>
        <taxon>Lacticaseibacillus</taxon>
    </lineage>
</organism>
<comment type="caution">
    <text evidence="2">The sequence shown here is derived from an EMBL/GenBank/DDBJ whole genome shotgun (WGS) entry which is preliminary data.</text>
</comment>
<name>A0A0R1ERG8_LACZE</name>
<feature type="transmembrane region" description="Helical" evidence="1">
    <location>
        <begin position="216"/>
        <end position="234"/>
    </location>
</feature>
<feature type="transmembrane region" description="Helical" evidence="1">
    <location>
        <begin position="80"/>
        <end position="100"/>
    </location>
</feature>
<dbReference type="PATRIC" id="fig|1423816.3.peg.721"/>
<evidence type="ECO:0000313" key="3">
    <source>
        <dbReference type="Proteomes" id="UP000051984"/>
    </source>
</evidence>
<keyword evidence="1" id="KW-0812">Transmembrane</keyword>
<dbReference type="Proteomes" id="UP000051984">
    <property type="component" value="Unassembled WGS sequence"/>
</dbReference>
<evidence type="ECO:0000313" key="2">
    <source>
        <dbReference type="EMBL" id="KRK11928.1"/>
    </source>
</evidence>
<dbReference type="PIRSF" id="PIRSF033101">
    <property type="entry name" value="UCP033101"/>
    <property type="match status" value="1"/>
</dbReference>
<keyword evidence="1" id="KW-0472">Membrane</keyword>
<gene>
    <name evidence="2" type="ORF">FD51_GL000714</name>
</gene>
<feature type="transmembrane region" description="Helical" evidence="1">
    <location>
        <begin position="12"/>
        <end position="36"/>
    </location>
</feature>
<accession>A0A0R1ERG8</accession>
<feature type="transmembrane region" description="Helical" evidence="1">
    <location>
        <begin position="240"/>
        <end position="264"/>
    </location>
</feature>
<dbReference type="eggNOG" id="COG4377">
    <property type="taxonomic scope" value="Bacteria"/>
</dbReference>
<dbReference type="Pfam" id="PF10086">
    <property type="entry name" value="YhfC"/>
    <property type="match status" value="1"/>
</dbReference>
<feature type="transmembrane region" description="Helical" evidence="1">
    <location>
        <begin position="48"/>
        <end position="68"/>
    </location>
</feature>
<keyword evidence="1" id="KW-1133">Transmembrane helix</keyword>
<reference evidence="2 3" key="1">
    <citation type="journal article" date="2015" name="Genome Announc.">
        <title>Expanding the biotechnology potential of lactobacilli through comparative genomics of 213 strains and associated genera.</title>
        <authorList>
            <person name="Sun Z."/>
            <person name="Harris H.M."/>
            <person name="McCann A."/>
            <person name="Guo C."/>
            <person name="Argimon S."/>
            <person name="Zhang W."/>
            <person name="Yang X."/>
            <person name="Jeffery I.B."/>
            <person name="Cooney J.C."/>
            <person name="Kagawa T.F."/>
            <person name="Liu W."/>
            <person name="Song Y."/>
            <person name="Salvetti E."/>
            <person name="Wrobel A."/>
            <person name="Rasinkangas P."/>
            <person name="Parkhill J."/>
            <person name="Rea M.C."/>
            <person name="O'Sullivan O."/>
            <person name="Ritari J."/>
            <person name="Douillard F.P."/>
            <person name="Paul Ross R."/>
            <person name="Yang R."/>
            <person name="Briner A.E."/>
            <person name="Felis G.E."/>
            <person name="de Vos W.M."/>
            <person name="Barrangou R."/>
            <person name="Klaenhammer T.R."/>
            <person name="Caufield P.W."/>
            <person name="Cui Y."/>
            <person name="Zhang H."/>
            <person name="O'Toole P.W."/>
        </authorList>
    </citation>
    <scope>NUCLEOTIDE SEQUENCE [LARGE SCALE GENOMIC DNA]</scope>
    <source>
        <strain evidence="2 3">DSM 20178</strain>
    </source>
</reference>